<keyword evidence="4 7" id="KW-0812">Transmembrane</keyword>
<dbReference type="PANTHER" id="PTHR42865:SF5">
    <property type="entry name" value="L-CYSTINE TRANSPORTER TCYP"/>
    <property type="match status" value="1"/>
</dbReference>
<dbReference type="SUPFAM" id="SSF118215">
    <property type="entry name" value="Proton glutamate symport protein"/>
    <property type="match status" value="1"/>
</dbReference>
<feature type="transmembrane region" description="Helical" evidence="7">
    <location>
        <begin position="357"/>
        <end position="380"/>
    </location>
</feature>
<dbReference type="GO" id="GO:0005886">
    <property type="term" value="C:plasma membrane"/>
    <property type="evidence" value="ECO:0007669"/>
    <property type="project" value="UniProtKB-SubCell"/>
</dbReference>
<name>A0A0F9MQL1_9ZZZZ</name>
<feature type="transmembrane region" description="Helical" evidence="7">
    <location>
        <begin position="210"/>
        <end position="233"/>
    </location>
</feature>
<dbReference type="GO" id="GO:0015293">
    <property type="term" value="F:symporter activity"/>
    <property type="evidence" value="ECO:0007669"/>
    <property type="project" value="UniProtKB-KW"/>
</dbReference>
<comment type="subcellular location">
    <subcellularLocation>
        <location evidence="1">Membrane</location>
        <topology evidence="1">Multi-pass membrane protein</topology>
    </subcellularLocation>
</comment>
<dbReference type="Pfam" id="PF00375">
    <property type="entry name" value="SDF"/>
    <property type="match status" value="1"/>
</dbReference>
<dbReference type="PANTHER" id="PTHR42865">
    <property type="entry name" value="PROTON/GLUTAMATE-ASPARTATE SYMPORTER"/>
    <property type="match status" value="1"/>
</dbReference>
<evidence type="ECO:0000256" key="2">
    <source>
        <dbReference type="ARBA" id="ARBA00006148"/>
    </source>
</evidence>
<evidence type="ECO:0000256" key="4">
    <source>
        <dbReference type="ARBA" id="ARBA00022692"/>
    </source>
</evidence>
<evidence type="ECO:0000313" key="8">
    <source>
        <dbReference type="EMBL" id="KKN09605.1"/>
    </source>
</evidence>
<feature type="transmembrane region" description="Helical" evidence="7">
    <location>
        <begin position="5"/>
        <end position="24"/>
    </location>
</feature>
<dbReference type="EMBL" id="LAZR01004328">
    <property type="protein sequence ID" value="KKN09605.1"/>
    <property type="molecule type" value="Genomic_DNA"/>
</dbReference>
<feature type="transmembrane region" description="Helical" evidence="7">
    <location>
        <begin position="30"/>
        <end position="56"/>
    </location>
</feature>
<accession>A0A0F9MQL1</accession>
<feature type="transmembrane region" description="Helical" evidence="7">
    <location>
        <begin position="284"/>
        <end position="309"/>
    </location>
</feature>
<dbReference type="InterPro" id="IPR001991">
    <property type="entry name" value="Na-dicarboxylate_symporter"/>
</dbReference>
<dbReference type="Gene3D" id="1.10.3860.10">
    <property type="entry name" value="Sodium:dicarboxylate symporter"/>
    <property type="match status" value="1"/>
</dbReference>
<comment type="caution">
    <text evidence="8">The sequence shown here is derived from an EMBL/GenBank/DDBJ whole genome shotgun (WGS) entry which is preliminary data.</text>
</comment>
<dbReference type="InterPro" id="IPR036458">
    <property type="entry name" value="Na:dicarbo_symporter_sf"/>
</dbReference>
<keyword evidence="6 7" id="KW-0472">Membrane</keyword>
<protein>
    <recommendedName>
        <fullName evidence="9">Amino acid transporter</fullName>
    </recommendedName>
</protein>
<feature type="transmembrane region" description="Helical" evidence="7">
    <location>
        <begin position="138"/>
        <end position="156"/>
    </location>
</feature>
<proteinExistence type="inferred from homology"/>
<organism evidence="8">
    <name type="scientific">marine sediment metagenome</name>
    <dbReference type="NCBI Taxonomy" id="412755"/>
    <lineage>
        <taxon>unclassified sequences</taxon>
        <taxon>metagenomes</taxon>
        <taxon>ecological metagenomes</taxon>
    </lineage>
</organism>
<reference evidence="8" key="1">
    <citation type="journal article" date="2015" name="Nature">
        <title>Complex archaea that bridge the gap between prokaryotes and eukaryotes.</title>
        <authorList>
            <person name="Spang A."/>
            <person name="Saw J.H."/>
            <person name="Jorgensen S.L."/>
            <person name="Zaremba-Niedzwiedzka K."/>
            <person name="Martijn J."/>
            <person name="Lind A.E."/>
            <person name="van Eijk R."/>
            <person name="Schleper C."/>
            <person name="Guy L."/>
            <person name="Ettema T.J."/>
        </authorList>
    </citation>
    <scope>NUCLEOTIDE SEQUENCE</scope>
</reference>
<evidence type="ECO:0000256" key="1">
    <source>
        <dbReference type="ARBA" id="ARBA00004141"/>
    </source>
</evidence>
<feature type="transmembrane region" description="Helical" evidence="7">
    <location>
        <begin position="76"/>
        <end position="98"/>
    </location>
</feature>
<evidence type="ECO:0000256" key="3">
    <source>
        <dbReference type="ARBA" id="ARBA00022448"/>
    </source>
</evidence>
<dbReference type="PRINTS" id="PR00173">
    <property type="entry name" value="EDTRNSPORT"/>
</dbReference>
<dbReference type="AlphaFoldDB" id="A0A0F9MQL1"/>
<evidence type="ECO:0000256" key="7">
    <source>
        <dbReference type="SAM" id="Phobius"/>
    </source>
</evidence>
<evidence type="ECO:0008006" key="9">
    <source>
        <dbReference type="Google" id="ProtNLM"/>
    </source>
</evidence>
<sequence>MKKILFSNISILIAIALGLFFGFLKNDFIYQVASFITTIFIKLLKLIGVPIVFLSLVSNIAGMKSFKEMKILGRKIFSYAVITTIIAATIALILFLIIKPSHVGSLQATDIEHTGSYLSFLIDAIPDNFFKAFVSNNVIAVAFLGILMGLSILFLPTENKKTLHHFFSSFFLLFLKITKLIIALMPIGIMGFVCIFIKEISQNTENLKDLILYTTTVVTANLVQGFLILPLFLKLKKISPYNTFKNMSPALITAFFTKSSNAALPISIKCSEEKLKISSKVANVTHSLCSVINMNACAGFILITVLFVSKSYGMSFSIYQMVMWIFLATIAAIGNAGVPMGCYFLTTAFLTSMNVPLYLMGLILPIYTIIDMLESALNVWSNSCICQVVDKEIKEPISEVIKT</sequence>
<feature type="transmembrane region" description="Helical" evidence="7">
    <location>
        <begin position="177"/>
        <end position="198"/>
    </location>
</feature>
<gene>
    <name evidence="8" type="ORF">LCGC14_1044970</name>
</gene>
<feature type="transmembrane region" description="Helical" evidence="7">
    <location>
        <begin position="321"/>
        <end position="345"/>
    </location>
</feature>
<evidence type="ECO:0000256" key="5">
    <source>
        <dbReference type="ARBA" id="ARBA00022989"/>
    </source>
</evidence>
<comment type="similarity">
    <text evidence="2">Belongs to the dicarboxylate/amino acid:cation symporter (DAACS) (TC 2.A.23) family.</text>
</comment>
<evidence type="ECO:0000256" key="6">
    <source>
        <dbReference type="ARBA" id="ARBA00023136"/>
    </source>
</evidence>
<keyword evidence="3" id="KW-0813">Transport</keyword>
<keyword evidence="5 7" id="KW-1133">Transmembrane helix</keyword>